<dbReference type="STRING" id="380248.SAMN05216251_111107"/>
<feature type="region of interest" description="Disordered" evidence="2">
    <location>
        <begin position="832"/>
        <end position="852"/>
    </location>
</feature>
<dbReference type="Pfam" id="PF05089">
    <property type="entry name" value="NAGLU"/>
    <property type="match status" value="1"/>
</dbReference>
<name>A0A1I2HR83_9ACTN</name>
<feature type="domain" description="F5/8 type C" evidence="3">
    <location>
        <begin position="1049"/>
        <end position="1194"/>
    </location>
</feature>
<dbReference type="InterPro" id="IPR000421">
    <property type="entry name" value="FA58C"/>
</dbReference>
<dbReference type="Gene3D" id="1.20.120.670">
    <property type="entry name" value="N-acetyl-b-d-glucoasminidase"/>
    <property type="match status" value="1"/>
</dbReference>
<keyword evidence="5" id="KW-1185">Reference proteome</keyword>
<keyword evidence="1" id="KW-0378">Hydrolase</keyword>
<dbReference type="Pfam" id="PF22633">
    <property type="entry name" value="F5_F8_type_C_2"/>
    <property type="match status" value="1"/>
</dbReference>
<evidence type="ECO:0000256" key="2">
    <source>
        <dbReference type="SAM" id="MobiDB-lite"/>
    </source>
</evidence>
<reference evidence="4 5" key="1">
    <citation type="submission" date="2016-10" db="EMBL/GenBank/DDBJ databases">
        <authorList>
            <person name="de Groot N.N."/>
        </authorList>
    </citation>
    <scope>NUCLEOTIDE SEQUENCE [LARGE SCALE GENOMIC DNA]</scope>
    <source>
        <strain evidence="4 5">CGMCC 4.3510</strain>
    </source>
</reference>
<dbReference type="Gene3D" id="2.60.120.260">
    <property type="entry name" value="Galactose-binding domain-like"/>
    <property type="match status" value="1"/>
</dbReference>
<dbReference type="InterPro" id="IPR007781">
    <property type="entry name" value="NAGLU"/>
</dbReference>
<dbReference type="Gene3D" id="3.20.20.80">
    <property type="entry name" value="Glycosidases"/>
    <property type="match status" value="1"/>
</dbReference>
<protein>
    <submittedName>
        <fullName evidence="4">Alpha-N-acetylglucosaminidase</fullName>
    </submittedName>
</protein>
<dbReference type="RefSeq" id="WP_177246517.1">
    <property type="nucleotide sequence ID" value="NZ_FONG01000011.1"/>
</dbReference>
<dbReference type="InterPro" id="IPR024732">
    <property type="entry name" value="NAGLU_C"/>
</dbReference>
<accession>A0A1I2HR83</accession>
<dbReference type="InterPro" id="IPR024240">
    <property type="entry name" value="NAGLU_N"/>
</dbReference>
<proteinExistence type="predicted"/>
<gene>
    <name evidence="4" type="ORF">SAMN05216251_111107</name>
</gene>
<dbReference type="Pfam" id="PF12971">
    <property type="entry name" value="NAGLU_N"/>
    <property type="match status" value="1"/>
</dbReference>
<dbReference type="EMBL" id="FONG01000011">
    <property type="protein sequence ID" value="SFF30911.1"/>
    <property type="molecule type" value="Genomic_DNA"/>
</dbReference>
<dbReference type="PANTHER" id="PTHR12872:SF1">
    <property type="entry name" value="ALPHA-N-ACETYLGLUCOSAMINIDASE"/>
    <property type="match status" value="1"/>
</dbReference>
<evidence type="ECO:0000313" key="4">
    <source>
        <dbReference type="EMBL" id="SFF30911.1"/>
    </source>
</evidence>
<evidence type="ECO:0000313" key="5">
    <source>
        <dbReference type="Proteomes" id="UP000199323"/>
    </source>
</evidence>
<sequence length="1197" mass="127186">MSRRLIPLPRPRVPRGAPVRAAALVTVLTTLLSLVTGIVLAGPAAAAAPADATPVFDPSAAREAAVRLLGPDAARQLDLVAVAAAAGGQDRYRIEAADRRVRISGTTPGTILAGLGRYLRVVAHADISLNGTQLRLPDRLPLPAAPIERSADVPHRFALDDTDEGYAGAYLTWPQWQRRIDVLALNGINEMLVYEGQEAVYERTFRQFGYTDDEMRSWIPQPGHQPWWLLQNMCCEGAPMSRQLLDSHVALGRRMTGYLRQLGLTPVLPGYYGTVPPDFAAKNPGAHLVPQGTWNGFTRPDWLDPTTPLFDRVADAFYREQSALFGDSSMYKMDLLHEGGRPGDVDVGDASRAVQNALDRAHPGAIWAILGWESNPRKETLQAVDTSRMLVLDGNSDTTAVTDRDTDYLGTPYAFGTIWNFGGNTNVGAAMSIWNTKFHAWLDTPGTALRGIAMMPEAIDNNPVAIEFFADLAWEPAAVDMDAWMAAYATARYGAADPHATAAWQLLGRTAYSWPGDTGTRHTSSLFSIQPGLLVTAGAVPYDPKDVERAFGELLDVAPRLRRSTAYTYDIVDLGRQVLSNDTRTLLPEIRRAYAAGDLPGFDTLSKRWMSELHLLDDLLAGDGTSLLGVWQQEAAAEATTPAEAARLEIDVRSLVSIWSQDHPIQDYAGREWNGLVGDYYGSRWRMFFASLRTALTSGGSPRVIDWRAVAADWVHEKARYRSTPTDDAYQQARKVAALTAGGLSVAADPKGGAPGTTVRVTASFTNDSALRATGPAVFRLTAPEGYGVRAAGAAPPSSVPPGATVTAAWDVAIPGDAVPAALAPLTATVRWSSADPDGQSGEGRSDSATDTTDILVTGPVADPYLTASSVPGGGSPVLFGQDGDTFGMAGGGADVGAGRDEYGTVYRPRLLTTGQAVGTRVLDQEDSGPYARAGLVVRADLARPGSAGYANLAVTPEHGCVFMWDADGNGTLEHNVSSGGFTGPVQLRISRDGDTFTGWCSQDGSDWARVGSATLPGATPAEDAGLLFTAVDAATHRQGAARFEGLTVAPFTPRDTSGDTVLSVGRPTDAMSSEAGSPPSAAVDGDRSNKAYWASTMNNGATWWQVDLGAVSDLSSVNVRNYVDGKRAYTYTLTGSTDGVHWFVLGGKDTAAAATDAGDTYRLAASARYVRVHGLGNSANTSFHLTEVTVGGATAA</sequence>
<dbReference type="PROSITE" id="PS50022">
    <property type="entry name" value="FA58C_3"/>
    <property type="match status" value="1"/>
</dbReference>
<organism evidence="4 5">
    <name type="scientific">Actinacidiphila alni</name>
    <dbReference type="NCBI Taxonomy" id="380248"/>
    <lineage>
        <taxon>Bacteria</taxon>
        <taxon>Bacillati</taxon>
        <taxon>Actinomycetota</taxon>
        <taxon>Actinomycetes</taxon>
        <taxon>Kitasatosporales</taxon>
        <taxon>Streptomycetaceae</taxon>
        <taxon>Actinacidiphila</taxon>
    </lineage>
</organism>
<dbReference type="InterPro" id="IPR024733">
    <property type="entry name" value="NAGLU_tim-barrel"/>
</dbReference>
<dbReference type="InterPro" id="IPR029018">
    <property type="entry name" value="Hex-like_dom2"/>
</dbReference>
<dbReference type="PANTHER" id="PTHR12872">
    <property type="entry name" value="ALPHA-N-ACETYLGLUCOSAMINIDASE"/>
    <property type="match status" value="1"/>
</dbReference>
<evidence type="ECO:0000256" key="1">
    <source>
        <dbReference type="ARBA" id="ARBA00022801"/>
    </source>
</evidence>
<evidence type="ECO:0000259" key="3">
    <source>
        <dbReference type="PROSITE" id="PS50022"/>
    </source>
</evidence>
<dbReference type="InterPro" id="IPR018905">
    <property type="entry name" value="A-galactase_NEW3"/>
</dbReference>
<dbReference type="SUPFAM" id="SSF49785">
    <property type="entry name" value="Galactose-binding domain-like"/>
    <property type="match status" value="1"/>
</dbReference>
<dbReference type="Gene3D" id="2.60.120.200">
    <property type="match status" value="1"/>
</dbReference>
<dbReference type="GO" id="GO:0016787">
    <property type="term" value="F:hydrolase activity"/>
    <property type="evidence" value="ECO:0007669"/>
    <property type="project" value="UniProtKB-KW"/>
</dbReference>
<dbReference type="GO" id="GO:0005975">
    <property type="term" value="P:carbohydrate metabolic process"/>
    <property type="evidence" value="ECO:0007669"/>
    <property type="project" value="UniProtKB-ARBA"/>
</dbReference>
<dbReference type="InterPro" id="IPR008979">
    <property type="entry name" value="Galactose-bd-like_sf"/>
</dbReference>
<dbReference type="Proteomes" id="UP000199323">
    <property type="component" value="Unassembled WGS sequence"/>
</dbReference>
<dbReference type="Pfam" id="PF12972">
    <property type="entry name" value="NAGLU_C"/>
    <property type="match status" value="1"/>
</dbReference>
<dbReference type="Pfam" id="PF10633">
    <property type="entry name" value="NPCBM_assoc"/>
    <property type="match status" value="1"/>
</dbReference>
<feature type="region of interest" description="Disordered" evidence="2">
    <location>
        <begin position="1067"/>
        <end position="1086"/>
    </location>
</feature>
<dbReference type="Gene3D" id="3.30.379.10">
    <property type="entry name" value="Chitobiase/beta-hexosaminidase domain 2-like"/>
    <property type="match status" value="1"/>
</dbReference>
<dbReference type="AlphaFoldDB" id="A0A1I2HR83"/>